<comment type="similarity">
    <text evidence="2">Belongs to the transposase mutator family.</text>
</comment>
<gene>
    <name evidence="6" type="ORF">FH063_002310</name>
</gene>
<dbReference type="EMBL" id="VEWN01000013">
    <property type="protein sequence ID" value="KAA1053728.1"/>
    <property type="molecule type" value="Genomic_DNA"/>
</dbReference>
<comment type="function">
    <text evidence="1">Required for the transposition of the insertion element.</text>
</comment>
<proteinExistence type="inferred from homology"/>
<evidence type="ECO:0000256" key="5">
    <source>
        <dbReference type="ARBA" id="ARBA00023172"/>
    </source>
</evidence>
<evidence type="ECO:0000313" key="6">
    <source>
        <dbReference type="EMBL" id="KAA1053728.1"/>
    </source>
</evidence>
<reference evidence="6 7" key="1">
    <citation type="submission" date="2019-07" db="EMBL/GenBank/DDBJ databases">
        <title>Genome sequencing of the stress-tolerant strain Azospirillum brasilense Az19.</title>
        <authorList>
            <person name="Maroniche G.A."/>
            <person name="Garcia J.E."/>
            <person name="Pagnussat L."/>
            <person name="Amenta M."/>
            <person name="Creus C.M."/>
        </authorList>
    </citation>
    <scope>NUCLEOTIDE SEQUENCE [LARGE SCALE GENOMIC DNA]</scope>
    <source>
        <strain evidence="6 7">Az19</strain>
    </source>
</reference>
<organism evidence="6 7">
    <name type="scientific">Azospirillum argentinense</name>
    <dbReference type="NCBI Taxonomy" id="2970906"/>
    <lineage>
        <taxon>Bacteria</taxon>
        <taxon>Pseudomonadati</taxon>
        <taxon>Pseudomonadota</taxon>
        <taxon>Alphaproteobacteria</taxon>
        <taxon>Rhodospirillales</taxon>
        <taxon>Azospirillaceae</taxon>
        <taxon>Azospirillum</taxon>
    </lineage>
</organism>
<keyword evidence="4" id="KW-0238">DNA-binding</keyword>
<dbReference type="PROSITE" id="PS01007">
    <property type="entry name" value="TRANSPOSASE_MUTATOR"/>
    <property type="match status" value="1"/>
</dbReference>
<comment type="caution">
    <text evidence="6">The sequence shown here is derived from an EMBL/GenBank/DDBJ whole genome shotgun (WGS) entry which is preliminary data.</text>
</comment>
<evidence type="ECO:0000256" key="1">
    <source>
        <dbReference type="ARBA" id="ARBA00002190"/>
    </source>
</evidence>
<evidence type="ECO:0000313" key="7">
    <source>
        <dbReference type="Proteomes" id="UP000325333"/>
    </source>
</evidence>
<dbReference type="Pfam" id="PF00872">
    <property type="entry name" value="Transposase_mut"/>
    <property type="match status" value="1"/>
</dbReference>
<accession>A0A5B0KQM6</accession>
<evidence type="ECO:0008006" key="8">
    <source>
        <dbReference type="Google" id="ProtNLM"/>
    </source>
</evidence>
<protein>
    <recommendedName>
        <fullName evidence="8">Mutator family transposase</fullName>
    </recommendedName>
</protein>
<evidence type="ECO:0000256" key="4">
    <source>
        <dbReference type="ARBA" id="ARBA00023125"/>
    </source>
</evidence>
<keyword evidence="5" id="KW-0233">DNA recombination</keyword>
<evidence type="ECO:0000256" key="2">
    <source>
        <dbReference type="ARBA" id="ARBA00010961"/>
    </source>
</evidence>
<dbReference type="GO" id="GO:0003677">
    <property type="term" value="F:DNA binding"/>
    <property type="evidence" value="ECO:0007669"/>
    <property type="project" value="UniProtKB-KW"/>
</dbReference>
<evidence type="ECO:0000256" key="3">
    <source>
        <dbReference type="ARBA" id="ARBA00022578"/>
    </source>
</evidence>
<sequence length="54" mass="6072">MADGAPGFWKALEEVFPTTRHQRCWQHKTVNVLNKVAKAVNRHGVLTAIGTETR</sequence>
<dbReference type="Proteomes" id="UP000325333">
    <property type="component" value="Unassembled WGS sequence"/>
</dbReference>
<name>A0A5B0KQM6_9PROT</name>
<dbReference type="AlphaFoldDB" id="A0A5B0KQM6"/>
<dbReference type="InterPro" id="IPR001207">
    <property type="entry name" value="Transposase_mutator"/>
</dbReference>
<dbReference type="GO" id="GO:0006313">
    <property type="term" value="P:DNA transposition"/>
    <property type="evidence" value="ECO:0007669"/>
    <property type="project" value="InterPro"/>
</dbReference>
<dbReference type="GO" id="GO:0004803">
    <property type="term" value="F:transposase activity"/>
    <property type="evidence" value="ECO:0007669"/>
    <property type="project" value="InterPro"/>
</dbReference>
<keyword evidence="3" id="KW-0815">Transposition</keyword>